<evidence type="ECO:0000313" key="3">
    <source>
        <dbReference type="Proteomes" id="UP000186922"/>
    </source>
</evidence>
<feature type="region of interest" description="Disordered" evidence="1">
    <location>
        <begin position="66"/>
        <end position="87"/>
    </location>
</feature>
<evidence type="ECO:0000256" key="1">
    <source>
        <dbReference type="SAM" id="MobiDB-lite"/>
    </source>
</evidence>
<accession>A0A1D1VHC5</accession>
<dbReference type="EMBL" id="BDGG01000006">
    <property type="protein sequence ID" value="GAV01032.1"/>
    <property type="molecule type" value="Genomic_DNA"/>
</dbReference>
<proteinExistence type="predicted"/>
<evidence type="ECO:0000313" key="2">
    <source>
        <dbReference type="EMBL" id="GAV01032.1"/>
    </source>
</evidence>
<name>A0A1D1VHC5_RAMVA</name>
<sequence>MGLLGNGIHPLALSGMVALQSVPHNASHLLHVTSDVAVVPEPFKLLHQIFYRNKLCTENLQNTMDQENLRAPKGSQLGQLSMHRLRS</sequence>
<keyword evidence="3" id="KW-1185">Reference proteome</keyword>
<gene>
    <name evidence="2" type="primary">RvY_11807-1</name>
    <name evidence="2" type="synonym">RvY_11807.1</name>
    <name evidence="2" type="ORF">RvY_11807</name>
</gene>
<comment type="caution">
    <text evidence="2">The sequence shown here is derived from an EMBL/GenBank/DDBJ whole genome shotgun (WGS) entry which is preliminary data.</text>
</comment>
<dbReference type="Proteomes" id="UP000186922">
    <property type="component" value="Unassembled WGS sequence"/>
</dbReference>
<protein>
    <submittedName>
        <fullName evidence="2">Uncharacterized protein</fullName>
    </submittedName>
</protein>
<dbReference type="AlphaFoldDB" id="A0A1D1VHC5"/>
<organism evidence="2 3">
    <name type="scientific">Ramazzottius varieornatus</name>
    <name type="common">Water bear</name>
    <name type="synonym">Tardigrade</name>
    <dbReference type="NCBI Taxonomy" id="947166"/>
    <lineage>
        <taxon>Eukaryota</taxon>
        <taxon>Metazoa</taxon>
        <taxon>Ecdysozoa</taxon>
        <taxon>Tardigrada</taxon>
        <taxon>Eutardigrada</taxon>
        <taxon>Parachela</taxon>
        <taxon>Hypsibioidea</taxon>
        <taxon>Ramazzottiidae</taxon>
        <taxon>Ramazzottius</taxon>
    </lineage>
</organism>
<reference evidence="2 3" key="1">
    <citation type="journal article" date="2016" name="Nat. Commun.">
        <title>Extremotolerant tardigrade genome and improved radiotolerance of human cultured cells by tardigrade-unique protein.</title>
        <authorList>
            <person name="Hashimoto T."/>
            <person name="Horikawa D.D."/>
            <person name="Saito Y."/>
            <person name="Kuwahara H."/>
            <person name="Kozuka-Hata H."/>
            <person name="Shin-I T."/>
            <person name="Minakuchi Y."/>
            <person name="Ohishi K."/>
            <person name="Motoyama A."/>
            <person name="Aizu T."/>
            <person name="Enomoto A."/>
            <person name="Kondo K."/>
            <person name="Tanaka S."/>
            <person name="Hara Y."/>
            <person name="Koshikawa S."/>
            <person name="Sagara H."/>
            <person name="Miura T."/>
            <person name="Yokobori S."/>
            <person name="Miyagawa K."/>
            <person name="Suzuki Y."/>
            <person name="Kubo T."/>
            <person name="Oyama M."/>
            <person name="Kohara Y."/>
            <person name="Fujiyama A."/>
            <person name="Arakawa K."/>
            <person name="Katayama T."/>
            <person name="Toyoda A."/>
            <person name="Kunieda T."/>
        </authorList>
    </citation>
    <scope>NUCLEOTIDE SEQUENCE [LARGE SCALE GENOMIC DNA]</scope>
    <source>
        <strain evidence="2 3">YOKOZUNA-1</strain>
    </source>
</reference>